<dbReference type="PANTHER" id="PTHR30249">
    <property type="entry name" value="PUTATIVE SEROTONIN TRANSPORTER"/>
    <property type="match status" value="1"/>
</dbReference>
<feature type="transmembrane region" description="Helical" evidence="5">
    <location>
        <begin position="92"/>
        <end position="111"/>
    </location>
</feature>
<feature type="transmembrane region" description="Helical" evidence="5">
    <location>
        <begin position="6"/>
        <end position="24"/>
    </location>
</feature>
<evidence type="ECO:0000256" key="5">
    <source>
        <dbReference type="SAM" id="Phobius"/>
    </source>
</evidence>
<feature type="transmembrane region" description="Helical" evidence="5">
    <location>
        <begin position="31"/>
        <end position="50"/>
    </location>
</feature>
<keyword evidence="4 5" id="KW-0472">Membrane</keyword>
<dbReference type="Proteomes" id="UP001524478">
    <property type="component" value="Unassembled WGS sequence"/>
</dbReference>
<comment type="subcellular location">
    <subcellularLocation>
        <location evidence="1">Membrane</location>
        <topology evidence="1">Multi-pass membrane protein</topology>
    </subcellularLocation>
</comment>
<evidence type="ECO:0000256" key="4">
    <source>
        <dbReference type="ARBA" id="ARBA00023136"/>
    </source>
</evidence>
<keyword evidence="7" id="KW-1185">Reference proteome</keyword>
<protein>
    <submittedName>
        <fullName evidence="6">LrgB family protein</fullName>
    </submittedName>
</protein>
<comment type="caution">
    <text evidence="6">The sequence shown here is derived from an EMBL/GenBank/DDBJ whole genome shotgun (WGS) entry which is preliminary data.</text>
</comment>
<feature type="transmembrane region" description="Helical" evidence="5">
    <location>
        <begin position="177"/>
        <end position="196"/>
    </location>
</feature>
<organism evidence="6 7">
    <name type="scientific">Tissierella carlieri</name>
    <dbReference type="NCBI Taxonomy" id="689904"/>
    <lineage>
        <taxon>Bacteria</taxon>
        <taxon>Bacillati</taxon>
        <taxon>Bacillota</taxon>
        <taxon>Tissierellia</taxon>
        <taxon>Tissierellales</taxon>
        <taxon>Tissierellaceae</taxon>
        <taxon>Tissierella</taxon>
    </lineage>
</organism>
<evidence type="ECO:0000313" key="6">
    <source>
        <dbReference type="EMBL" id="MCQ4922413.1"/>
    </source>
</evidence>
<name>A0ABT1S7H2_9FIRM</name>
<dbReference type="PANTHER" id="PTHR30249:SF0">
    <property type="entry name" value="PLASTIDAL GLYCOLATE_GLYCERATE TRANSLOCATOR 1, CHLOROPLASTIC"/>
    <property type="match status" value="1"/>
</dbReference>
<dbReference type="EMBL" id="JANGAC010000003">
    <property type="protein sequence ID" value="MCQ4922413.1"/>
    <property type="molecule type" value="Genomic_DNA"/>
</dbReference>
<accession>A0ABT1S7H2</accession>
<feature type="transmembrane region" description="Helical" evidence="5">
    <location>
        <begin position="208"/>
        <end position="228"/>
    </location>
</feature>
<reference evidence="6 7" key="1">
    <citation type="submission" date="2022-06" db="EMBL/GenBank/DDBJ databases">
        <title>Isolation of gut microbiota from human fecal samples.</title>
        <authorList>
            <person name="Pamer E.G."/>
            <person name="Barat B."/>
            <person name="Waligurski E."/>
            <person name="Medina S."/>
            <person name="Paddock L."/>
            <person name="Mostad J."/>
        </authorList>
    </citation>
    <scope>NUCLEOTIDE SEQUENCE [LARGE SCALE GENOMIC DNA]</scope>
    <source>
        <strain evidence="6 7">DFI.7.95</strain>
    </source>
</reference>
<keyword evidence="3 5" id="KW-1133">Transmembrane helix</keyword>
<feature type="transmembrane region" description="Helical" evidence="5">
    <location>
        <begin position="62"/>
        <end position="80"/>
    </location>
</feature>
<evidence type="ECO:0000256" key="3">
    <source>
        <dbReference type="ARBA" id="ARBA00022989"/>
    </source>
</evidence>
<keyword evidence="2 5" id="KW-0812">Transmembrane</keyword>
<proteinExistence type="predicted"/>
<gene>
    <name evidence="6" type="ORF">NE686_04900</name>
</gene>
<feature type="transmembrane region" description="Helical" evidence="5">
    <location>
        <begin position="145"/>
        <end position="168"/>
    </location>
</feature>
<dbReference type="RefSeq" id="WP_246565799.1">
    <property type="nucleotide sequence ID" value="NZ_JAHLOH010000035.1"/>
</dbReference>
<dbReference type="InterPro" id="IPR007300">
    <property type="entry name" value="CidB/LrgB"/>
</dbReference>
<evidence type="ECO:0000256" key="1">
    <source>
        <dbReference type="ARBA" id="ARBA00004141"/>
    </source>
</evidence>
<sequence length="229" mass="24045">MAYLDTPIFGFVISIIAFQIGLFINKKTKKAIFNPLIIAIGLIIILLAYFDIDYEVYNKGGSIITFFLGPATVVLAVPLYKQIERLKSSGVPVLVGIIVGCTTSIVSIFYLSKLFGLTGPVSISLIPKSVTAAISSEISAQIGGIPALTVAMTILTGIIGNVIGSYIFKVFRIHDEIAVGIAMGTAAHAVGTAKAIELGEVQGAMGSLGISVAGLITVFLAPWLLQILT</sequence>
<dbReference type="Pfam" id="PF04172">
    <property type="entry name" value="LrgB"/>
    <property type="match status" value="1"/>
</dbReference>
<evidence type="ECO:0000256" key="2">
    <source>
        <dbReference type="ARBA" id="ARBA00022692"/>
    </source>
</evidence>
<evidence type="ECO:0000313" key="7">
    <source>
        <dbReference type="Proteomes" id="UP001524478"/>
    </source>
</evidence>